<evidence type="ECO:0000313" key="1">
    <source>
        <dbReference type="EMBL" id="KAK5900612.1"/>
    </source>
</evidence>
<reference evidence="1 2" key="1">
    <citation type="journal article" date="2023" name="Mol. Biol. Evol.">
        <title>Genomics of Secondarily Temperate Adaptation in the Only Non-Antarctic Icefish.</title>
        <authorList>
            <person name="Rivera-Colon A.G."/>
            <person name="Rayamajhi N."/>
            <person name="Minhas B.F."/>
            <person name="Madrigal G."/>
            <person name="Bilyk K.T."/>
            <person name="Yoon V."/>
            <person name="Hune M."/>
            <person name="Gregory S."/>
            <person name="Cheng C.H.C."/>
            <person name="Catchen J.M."/>
        </authorList>
    </citation>
    <scope>NUCLEOTIDE SEQUENCE [LARGE SCALE GENOMIC DNA]</scope>
    <source>
        <tissue evidence="1">White muscle</tissue>
    </source>
</reference>
<dbReference type="Proteomes" id="UP001331515">
    <property type="component" value="Unassembled WGS sequence"/>
</dbReference>
<evidence type="ECO:0000313" key="2">
    <source>
        <dbReference type="Proteomes" id="UP001331515"/>
    </source>
</evidence>
<proteinExistence type="predicted"/>
<protein>
    <submittedName>
        <fullName evidence="1">Uncharacterized protein</fullName>
    </submittedName>
</protein>
<accession>A0AAN8CBI0</accession>
<organism evidence="1 2">
    <name type="scientific">Champsocephalus gunnari</name>
    <name type="common">Mackerel icefish</name>
    <dbReference type="NCBI Taxonomy" id="52237"/>
    <lineage>
        <taxon>Eukaryota</taxon>
        <taxon>Metazoa</taxon>
        <taxon>Chordata</taxon>
        <taxon>Craniata</taxon>
        <taxon>Vertebrata</taxon>
        <taxon>Euteleostomi</taxon>
        <taxon>Actinopterygii</taxon>
        <taxon>Neopterygii</taxon>
        <taxon>Teleostei</taxon>
        <taxon>Neoteleostei</taxon>
        <taxon>Acanthomorphata</taxon>
        <taxon>Eupercaria</taxon>
        <taxon>Perciformes</taxon>
        <taxon>Notothenioidei</taxon>
        <taxon>Channichthyidae</taxon>
        <taxon>Champsocephalus</taxon>
    </lineage>
</organism>
<gene>
    <name evidence="1" type="ORF">CgunFtcFv8_025559</name>
</gene>
<comment type="caution">
    <text evidence="1">The sequence shown here is derived from an EMBL/GenBank/DDBJ whole genome shotgun (WGS) entry which is preliminary data.</text>
</comment>
<keyword evidence="2" id="KW-1185">Reference proteome</keyword>
<dbReference type="AlphaFoldDB" id="A0AAN8CBI0"/>
<name>A0AAN8CBI0_CHAGU</name>
<dbReference type="EMBL" id="JAURVH010001532">
    <property type="protein sequence ID" value="KAK5900612.1"/>
    <property type="molecule type" value="Genomic_DNA"/>
</dbReference>
<sequence length="120" mass="13000">MWEFETLLPSHPSMYSPALAHSAGPVAVQQRHVILGGQGYATLTPHLTRAHIFRRPIVLDPCPSIPGLPFKGVQRGGACAERGGRCYVSDLPLHEIGFGDIRIKRSGAQPLPRPSSLSQL</sequence>